<keyword evidence="2" id="KW-1185">Reference proteome</keyword>
<accession>A0A1W1H8V2</accession>
<organism evidence="1 2">
    <name type="scientific">Desulfamplus magnetovallimortis</name>
    <dbReference type="NCBI Taxonomy" id="1246637"/>
    <lineage>
        <taxon>Bacteria</taxon>
        <taxon>Pseudomonadati</taxon>
        <taxon>Thermodesulfobacteriota</taxon>
        <taxon>Desulfobacteria</taxon>
        <taxon>Desulfobacterales</taxon>
        <taxon>Desulfobacteraceae</taxon>
        <taxon>Desulfamplus</taxon>
    </lineage>
</organism>
<dbReference type="Proteomes" id="UP000191931">
    <property type="component" value="Unassembled WGS sequence"/>
</dbReference>
<evidence type="ECO:0000313" key="1">
    <source>
        <dbReference type="EMBL" id="SLM28825.1"/>
    </source>
</evidence>
<evidence type="ECO:0000313" key="2">
    <source>
        <dbReference type="Proteomes" id="UP000191931"/>
    </source>
</evidence>
<dbReference type="AlphaFoldDB" id="A0A1W1H8V2"/>
<sequence length="49" mass="5557">MTILNIIANMVIILIKVSTDMAVIQPPPNMKICIYFHGKIINEPCQDEE</sequence>
<protein>
    <submittedName>
        <fullName evidence="1">Uncharacterized protein</fullName>
    </submittedName>
</protein>
<dbReference type="EMBL" id="FWEV01000068">
    <property type="protein sequence ID" value="SLM28825.1"/>
    <property type="molecule type" value="Genomic_DNA"/>
</dbReference>
<reference evidence="1 2" key="1">
    <citation type="submission" date="2017-03" db="EMBL/GenBank/DDBJ databases">
        <authorList>
            <person name="Afonso C.L."/>
            <person name="Miller P.J."/>
            <person name="Scott M.A."/>
            <person name="Spackman E."/>
            <person name="Goraichik I."/>
            <person name="Dimitrov K.M."/>
            <person name="Suarez D.L."/>
            <person name="Swayne D.E."/>
        </authorList>
    </citation>
    <scope>NUCLEOTIDE SEQUENCE [LARGE SCALE GENOMIC DNA]</scope>
    <source>
        <strain evidence="1">PRJEB14757</strain>
    </source>
</reference>
<gene>
    <name evidence="1" type="ORF">MTBBW1_160016</name>
</gene>
<name>A0A1W1H8V2_9BACT</name>
<dbReference type="STRING" id="1246637.MTBBW1_160016"/>
<proteinExistence type="predicted"/>